<organism evidence="3 4">
    <name type="scientific">Trema orientale</name>
    <name type="common">Charcoal tree</name>
    <name type="synonym">Celtis orientalis</name>
    <dbReference type="NCBI Taxonomy" id="63057"/>
    <lineage>
        <taxon>Eukaryota</taxon>
        <taxon>Viridiplantae</taxon>
        <taxon>Streptophyta</taxon>
        <taxon>Embryophyta</taxon>
        <taxon>Tracheophyta</taxon>
        <taxon>Spermatophyta</taxon>
        <taxon>Magnoliopsida</taxon>
        <taxon>eudicotyledons</taxon>
        <taxon>Gunneridae</taxon>
        <taxon>Pentapetalae</taxon>
        <taxon>rosids</taxon>
        <taxon>fabids</taxon>
        <taxon>Rosales</taxon>
        <taxon>Cannabaceae</taxon>
        <taxon>Trema</taxon>
    </lineage>
</organism>
<dbReference type="InParanoid" id="A0A2P5FKV0"/>
<dbReference type="InterPro" id="IPR051504">
    <property type="entry name" value="Plant_metabolite_acyltrans"/>
</dbReference>
<dbReference type="Proteomes" id="UP000237000">
    <property type="component" value="Unassembled WGS sequence"/>
</dbReference>
<sequence>MWLLILPPNSLYTLFDTLWFKFPPVEPESTADFSLPVSRIIHSASTSRPLVPQLSVTDIGASVIVVQITLFPNDDGFCVGITTHHVVLDEYLCAYLCKEINDWKSTGTPMLLQAELTPFYDRTVISEPNGLDMSFPYN</sequence>
<keyword evidence="1 3" id="KW-0808">Transferase</keyword>
<dbReference type="OrthoDB" id="1747666at2759"/>
<accession>A0A2P5FKV0</accession>
<reference evidence="4" key="1">
    <citation type="submission" date="2016-06" db="EMBL/GenBank/DDBJ databases">
        <title>Parallel loss of symbiosis genes in relatives of nitrogen-fixing non-legume Parasponia.</title>
        <authorList>
            <person name="Van Velzen R."/>
            <person name="Holmer R."/>
            <person name="Bu F."/>
            <person name="Rutten L."/>
            <person name="Van Zeijl A."/>
            <person name="Liu W."/>
            <person name="Santuari L."/>
            <person name="Cao Q."/>
            <person name="Sharma T."/>
            <person name="Shen D."/>
            <person name="Roswanjaya Y."/>
            <person name="Wardhani T."/>
            <person name="Kalhor M.S."/>
            <person name="Jansen J."/>
            <person name="Van den Hoogen J."/>
            <person name="Gungor B."/>
            <person name="Hartog M."/>
            <person name="Hontelez J."/>
            <person name="Verver J."/>
            <person name="Yang W.-C."/>
            <person name="Schijlen E."/>
            <person name="Repin R."/>
            <person name="Schilthuizen M."/>
            <person name="Schranz E."/>
            <person name="Heidstra R."/>
            <person name="Miyata K."/>
            <person name="Fedorova E."/>
            <person name="Kohlen W."/>
            <person name="Bisseling T."/>
            <person name="Smit S."/>
            <person name="Geurts R."/>
        </authorList>
    </citation>
    <scope>NUCLEOTIDE SEQUENCE [LARGE SCALE GENOMIC DNA]</scope>
    <source>
        <strain evidence="4">cv. RG33-2</strain>
    </source>
</reference>
<gene>
    <name evidence="3" type="ORF">TorRG33x02_056690</name>
</gene>
<dbReference type="EMBL" id="JXTC01000024">
    <property type="protein sequence ID" value="PON98435.1"/>
    <property type="molecule type" value="Genomic_DNA"/>
</dbReference>
<protein>
    <submittedName>
        <fullName evidence="3">Chloramphenicol acetyltransferase-like domain containing protein</fullName>
    </submittedName>
</protein>
<evidence type="ECO:0000256" key="1">
    <source>
        <dbReference type="ARBA" id="ARBA00022679"/>
    </source>
</evidence>
<evidence type="ECO:0000313" key="4">
    <source>
        <dbReference type="Proteomes" id="UP000237000"/>
    </source>
</evidence>
<comment type="caution">
    <text evidence="3">The sequence shown here is derived from an EMBL/GenBank/DDBJ whole genome shotgun (WGS) entry which is preliminary data.</text>
</comment>
<name>A0A2P5FKV0_TREOI</name>
<dbReference type="AlphaFoldDB" id="A0A2P5FKV0"/>
<dbReference type="GO" id="GO:0016747">
    <property type="term" value="F:acyltransferase activity, transferring groups other than amino-acyl groups"/>
    <property type="evidence" value="ECO:0007669"/>
    <property type="project" value="UniProtKB-ARBA"/>
</dbReference>
<dbReference type="Gene3D" id="3.30.559.10">
    <property type="entry name" value="Chloramphenicol acetyltransferase-like domain"/>
    <property type="match status" value="1"/>
</dbReference>
<dbReference type="InterPro" id="IPR023213">
    <property type="entry name" value="CAT-like_dom_sf"/>
</dbReference>
<dbReference type="PANTHER" id="PTHR31625">
    <property type="match status" value="1"/>
</dbReference>
<keyword evidence="4" id="KW-1185">Reference proteome</keyword>
<proteinExistence type="predicted"/>
<evidence type="ECO:0000256" key="2">
    <source>
        <dbReference type="ARBA" id="ARBA00023315"/>
    </source>
</evidence>
<keyword evidence="2" id="KW-0012">Acyltransferase</keyword>
<evidence type="ECO:0000313" key="3">
    <source>
        <dbReference type="EMBL" id="PON98435.1"/>
    </source>
</evidence>